<sequence length="326" mass="36559">ASMATQNVRKKALCSELFGKVDAGEHRSGKAKKEAAMASLLPIHSAPHRLLHRALRKPSSLASSPSSLPPVASSTPTKLHSSPVGDARHAGPLATQQKPQRRQQEQQQHCRRPQQGAHDERGDFYLNLGTAVRTLRDDLPALFTRDLDYGIYRDDITFADPLNTFQGIDKYRLIFWALRFHGRVLFREIGLEVLRIWQLSDDVILIRWNLRGVPRVPWEARGEFQGTSRYKLDRHGKIYEHRVDNLAFNFPKMVPAGSAAILDLVTASACPPVASPNLTFIPRWDPLGEAVAYRCSWVEFYSAVRDTLDQGENFVAGIQDGLVTCS</sequence>
<dbReference type="PANTHER" id="PTHR31094">
    <property type="entry name" value="RIKEN CDNA 2310061I04 GENE"/>
    <property type="match status" value="1"/>
</dbReference>
<dbReference type="EMBL" id="GDJX01020262">
    <property type="protein sequence ID" value="JAT47674.1"/>
    <property type="molecule type" value="Transcribed_RNA"/>
</dbReference>
<proteinExistence type="predicted"/>
<evidence type="ECO:0000313" key="2">
    <source>
        <dbReference type="EMBL" id="JAT42690.1"/>
    </source>
</evidence>
<dbReference type="InterPro" id="IPR018790">
    <property type="entry name" value="DUF2358"/>
</dbReference>
<dbReference type="AlphaFoldDB" id="A0A1D1XJV6"/>
<feature type="compositionally biased region" description="Low complexity" evidence="1">
    <location>
        <begin position="58"/>
        <end position="77"/>
    </location>
</feature>
<accession>A0A1D1XJV6</accession>
<gene>
    <name evidence="2" type="primary">CF136_1</name>
    <name evidence="3" type="synonym">CF136_3</name>
    <name evidence="2" type="ORF">g.55705</name>
    <name evidence="3" type="ORF">g.55706</name>
</gene>
<evidence type="ECO:0000313" key="3">
    <source>
        <dbReference type="EMBL" id="JAT47674.1"/>
    </source>
</evidence>
<dbReference type="Gene3D" id="3.10.450.50">
    <property type="match status" value="1"/>
</dbReference>
<reference evidence="2" key="1">
    <citation type="submission" date="2015-07" db="EMBL/GenBank/DDBJ databases">
        <title>Transcriptome Assembly of Anthurium amnicola.</title>
        <authorList>
            <person name="Suzuki J."/>
        </authorList>
    </citation>
    <scope>NUCLEOTIDE SEQUENCE</scope>
</reference>
<dbReference type="PANTHER" id="PTHR31094:SF3">
    <property type="entry name" value="OS04G0613300 PROTEIN"/>
    <property type="match status" value="1"/>
</dbReference>
<dbReference type="SUPFAM" id="SSF54427">
    <property type="entry name" value="NTF2-like"/>
    <property type="match status" value="1"/>
</dbReference>
<organism evidence="2">
    <name type="scientific">Anthurium amnicola</name>
    <dbReference type="NCBI Taxonomy" id="1678845"/>
    <lineage>
        <taxon>Eukaryota</taxon>
        <taxon>Viridiplantae</taxon>
        <taxon>Streptophyta</taxon>
        <taxon>Embryophyta</taxon>
        <taxon>Tracheophyta</taxon>
        <taxon>Spermatophyta</taxon>
        <taxon>Magnoliopsida</taxon>
        <taxon>Liliopsida</taxon>
        <taxon>Araceae</taxon>
        <taxon>Pothoideae</taxon>
        <taxon>Potheae</taxon>
        <taxon>Anthurium</taxon>
    </lineage>
</organism>
<dbReference type="InterPro" id="IPR032710">
    <property type="entry name" value="NTF2-like_dom_sf"/>
</dbReference>
<feature type="non-terminal residue" evidence="2">
    <location>
        <position position="1"/>
    </location>
</feature>
<dbReference type="Pfam" id="PF10184">
    <property type="entry name" value="DUF2358"/>
    <property type="match status" value="1"/>
</dbReference>
<dbReference type="EMBL" id="GDJX01025246">
    <property type="protein sequence ID" value="JAT42690.1"/>
    <property type="molecule type" value="Transcribed_RNA"/>
</dbReference>
<evidence type="ECO:0000256" key="1">
    <source>
        <dbReference type="SAM" id="MobiDB-lite"/>
    </source>
</evidence>
<name>A0A1D1XJV6_9ARAE</name>
<feature type="region of interest" description="Disordered" evidence="1">
    <location>
        <begin position="56"/>
        <end position="120"/>
    </location>
</feature>
<protein>
    <submittedName>
        <fullName evidence="2">Uncharacterized protein C6orf136</fullName>
    </submittedName>
</protein>